<comment type="similarity">
    <text evidence="1">Belongs to the aldo/keto reductase family.</text>
</comment>
<evidence type="ECO:0000256" key="1">
    <source>
        <dbReference type="ARBA" id="ARBA00007905"/>
    </source>
</evidence>
<dbReference type="PROSITE" id="PS00798">
    <property type="entry name" value="ALDOKETO_REDUCTASE_1"/>
    <property type="match status" value="1"/>
</dbReference>
<evidence type="ECO:0000256" key="2">
    <source>
        <dbReference type="ARBA" id="ARBA00023002"/>
    </source>
</evidence>
<sequence>MSTHSTFTLNSGAKIPTVGFGTWRSEPEKVKVAVKEALRIGYRHIDCAAIYRNQEEVGEALRESEVPRDQIWVTSKLWNTEHNPEDVGPACDETLRKLGLDYLDLYLIHWPVAFKKDGGKLETAAQLPNGKPALDDVSIVDTWRAMEKLVRDGKVRNIGVSNFNIPRLTTLLEVAEIPPAVNQVEVHPYNPNRKLIDVCTAKGIHVTAYCPLGSTVKPSVLEDPAVKEVAEETGHTPAQVILAWGLQRGTSVIPKSVTPSRIENNFKSDFKLTDAQYQKITTIGTKARQVDNHNLWDLPKGTLFDE</sequence>
<accession>A0A4P9ZL17</accession>
<feature type="site" description="Lowers pKa of active site Tyr" evidence="5">
    <location>
        <position position="76"/>
    </location>
</feature>
<evidence type="ECO:0000313" key="7">
    <source>
        <dbReference type="EMBL" id="RKP33974.1"/>
    </source>
</evidence>
<dbReference type="InterPro" id="IPR020471">
    <property type="entry name" value="AKR"/>
</dbReference>
<dbReference type="PROSITE" id="PS00062">
    <property type="entry name" value="ALDOKETO_REDUCTASE_2"/>
    <property type="match status" value="1"/>
</dbReference>
<dbReference type="InterPro" id="IPR023210">
    <property type="entry name" value="NADP_OxRdtase_dom"/>
</dbReference>
<dbReference type="PANTHER" id="PTHR11732">
    <property type="entry name" value="ALDO/KETO REDUCTASE"/>
    <property type="match status" value="1"/>
</dbReference>
<dbReference type="Proteomes" id="UP000268162">
    <property type="component" value="Unassembled WGS sequence"/>
</dbReference>
<dbReference type="Gene3D" id="3.20.20.100">
    <property type="entry name" value="NADP-dependent oxidoreductase domain"/>
    <property type="match status" value="1"/>
</dbReference>
<dbReference type="Pfam" id="PF00248">
    <property type="entry name" value="Aldo_ket_red"/>
    <property type="match status" value="1"/>
</dbReference>
<organism evidence="7 8">
    <name type="scientific">Dimargaris cristalligena</name>
    <dbReference type="NCBI Taxonomy" id="215637"/>
    <lineage>
        <taxon>Eukaryota</taxon>
        <taxon>Fungi</taxon>
        <taxon>Fungi incertae sedis</taxon>
        <taxon>Zoopagomycota</taxon>
        <taxon>Kickxellomycotina</taxon>
        <taxon>Dimargaritomycetes</taxon>
        <taxon>Dimargaritales</taxon>
        <taxon>Dimargaritaceae</taxon>
        <taxon>Dimargaris</taxon>
    </lineage>
</organism>
<dbReference type="AlphaFoldDB" id="A0A4P9ZL17"/>
<feature type="binding site" evidence="4">
    <location>
        <position position="109"/>
    </location>
    <ligand>
        <name>substrate</name>
    </ligand>
</feature>
<keyword evidence="8" id="KW-1185">Reference proteome</keyword>
<dbReference type="GO" id="GO:0016491">
    <property type="term" value="F:oxidoreductase activity"/>
    <property type="evidence" value="ECO:0007669"/>
    <property type="project" value="UniProtKB-KW"/>
</dbReference>
<dbReference type="STRING" id="215637.A0A4P9ZL17"/>
<feature type="domain" description="NADP-dependent oxidoreductase" evidence="6">
    <location>
        <begin position="18"/>
        <end position="283"/>
    </location>
</feature>
<evidence type="ECO:0000313" key="8">
    <source>
        <dbReference type="Proteomes" id="UP000268162"/>
    </source>
</evidence>
<protein>
    <submittedName>
        <fullName evidence="7">Aldehyde reductase</fullName>
    </submittedName>
</protein>
<dbReference type="FunFam" id="3.20.20.100:FF:000007">
    <property type="entry name" value="NAD(P)H-dependent D-xylose reductase xyl1"/>
    <property type="match status" value="1"/>
</dbReference>
<dbReference type="PIRSF" id="PIRSF000097">
    <property type="entry name" value="AKR"/>
    <property type="match status" value="1"/>
</dbReference>
<dbReference type="SUPFAM" id="SSF51430">
    <property type="entry name" value="NAD(P)-linked oxidoreductase"/>
    <property type="match status" value="1"/>
</dbReference>
<reference evidence="8" key="1">
    <citation type="journal article" date="2018" name="Nat. Microbiol.">
        <title>Leveraging single-cell genomics to expand the fungal tree of life.</title>
        <authorList>
            <person name="Ahrendt S.R."/>
            <person name="Quandt C.A."/>
            <person name="Ciobanu D."/>
            <person name="Clum A."/>
            <person name="Salamov A."/>
            <person name="Andreopoulos B."/>
            <person name="Cheng J.F."/>
            <person name="Woyke T."/>
            <person name="Pelin A."/>
            <person name="Henrissat B."/>
            <person name="Reynolds N.K."/>
            <person name="Benny G.L."/>
            <person name="Smith M.E."/>
            <person name="James T.Y."/>
            <person name="Grigoriev I.V."/>
        </authorList>
    </citation>
    <scope>NUCLEOTIDE SEQUENCE [LARGE SCALE GENOMIC DNA]</scope>
    <source>
        <strain evidence="8">RSA 468</strain>
    </source>
</reference>
<evidence type="ECO:0000256" key="4">
    <source>
        <dbReference type="PIRSR" id="PIRSR000097-2"/>
    </source>
</evidence>
<proteinExistence type="inferred from homology"/>
<dbReference type="EMBL" id="ML003430">
    <property type="protein sequence ID" value="RKP33974.1"/>
    <property type="molecule type" value="Genomic_DNA"/>
</dbReference>
<evidence type="ECO:0000256" key="3">
    <source>
        <dbReference type="PIRSR" id="PIRSR000097-1"/>
    </source>
</evidence>
<feature type="active site" description="Proton donor" evidence="3">
    <location>
        <position position="51"/>
    </location>
</feature>
<dbReference type="InterPro" id="IPR036812">
    <property type="entry name" value="NAD(P)_OxRdtase_dom_sf"/>
</dbReference>
<dbReference type="InterPro" id="IPR018170">
    <property type="entry name" value="Aldo/ket_reductase_CS"/>
</dbReference>
<keyword evidence="2" id="KW-0560">Oxidoreductase</keyword>
<dbReference type="PRINTS" id="PR00069">
    <property type="entry name" value="ALDKETRDTASE"/>
</dbReference>
<evidence type="ECO:0000256" key="5">
    <source>
        <dbReference type="PIRSR" id="PIRSR000097-3"/>
    </source>
</evidence>
<name>A0A4P9ZL17_9FUNG</name>
<evidence type="ECO:0000259" key="6">
    <source>
        <dbReference type="Pfam" id="PF00248"/>
    </source>
</evidence>
<gene>
    <name evidence="7" type="ORF">BJ085DRAFT_39582</name>
</gene>